<dbReference type="STRING" id="1122934.SAMN02745691_00365"/>
<dbReference type="CDD" id="cd04301">
    <property type="entry name" value="NAT_SF"/>
    <property type="match status" value="1"/>
</dbReference>
<dbReference type="SUPFAM" id="SSF55729">
    <property type="entry name" value="Acyl-CoA N-acyltransferases (Nat)"/>
    <property type="match status" value="1"/>
</dbReference>
<dbReference type="GO" id="GO:0016747">
    <property type="term" value="F:acyltransferase activity, transferring groups other than amino-acyl groups"/>
    <property type="evidence" value="ECO:0007669"/>
    <property type="project" value="InterPro"/>
</dbReference>
<dbReference type="OrthoDB" id="9796171at2"/>
<dbReference type="Proteomes" id="UP000184342">
    <property type="component" value="Unassembled WGS sequence"/>
</dbReference>
<evidence type="ECO:0000313" key="3">
    <source>
        <dbReference type="Proteomes" id="UP000184342"/>
    </source>
</evidence>
<protein>
    <submittedName>
        <fullName evidence="2">Acetyltransferase (GNAT) domain-containing protein</fullName>
    </submittedName>
</protein>
<dbReference type="InterPro" id="IPR000182">
    <property type="entry name" value="GNAT_dom"/>
</dbReference>
<keyword evidence="3" id="KW-1185">Reference proteome</keyword>
<evidence type="ECO:0000259" key="1">
    <source>
        <dbReference type="PROSITE" id="PS51186"/>
    </source>
</evidence>
<proteinExistence type="predicted"/>
<dbReference type="EMBL" id="FQYT01000003">
    <property type="protein sequence ID" value="SHI48050.1"/>
    <property type="molecule type" value="Genomic_DNA"/>
</dbReference>
<reference evidence="2 3" key="1">
    <citation type="submission" date="2016-11" db="EMBL/GenBank/DDBJ databases">
        <authorList>
            <person name="Jaros S."/>
            <person name="Januszkiewicz K."/>
            <person name="Wedrychowicz H."/>
        </authorList>
    </citation>
    <scope>NUCLEOTIDE SEQUENCE [LARGE SCALE GENOMIC DNA]</scope>
    <source>
        <strain evidence="2 3">DSM 15970</strain>
    </source>
</reference>
<sequence>MIRGKYLGFGDDLSGAAHVRNKVLHAGLDEKDNLAINVVVYDGSHVVGTGRITPDDFSLAGSFRFTIDKVCVLEEYRNSGYGDFIVRMLADRAANAGADKVYAHIPVECRGFFEKLMFIEDKSTVQSSSQTSTMVLTLKDLTTPCGGHCQN</sequence>
<dbReference type="Gene3D" id="3.40.630.30">
    <property type="match status" value="1"/>
</dbReference>
<keyword evidence="2" id="KW-0808">Transferase</keyword>
<dbReference type="Pfam" id="PF00583">
    <property type="entry name" value="Acetyltransf_1"/>
    <property type="match status" value="1"/>
</dbReference>
<feature type="domain" description="N-acetyltransferase" evidence="1">
    <location>
        <begin position="1"/>
        <end position="142"/>
    </location>
</feature>
<dbReference type="PROSITE" id="PS51186">
    <property type="entry name" value="GNAT"/>
    <property type="match status" value="1"/>
</dbReference>
<evidence type="ECO:0000313" key="2">
    <source>
        <dbReference type="EMBL" id="SHI48050.1"/>
    </source>
</evidence>
<dbReference type="RefSeq" id="WP_073992650.1">
    <property type="nucleotide sequence ID" value="NZ_FQYT01000003.1"/>
</dbReference>
<name>A0A1M6BH01_9FIRM</name>
<dbReference type="InterPro" id="IPR016181">
    <property type="entry name" value="Acyl_CoA_acyltransferase"/>
</dbReference>
<gene>
    <name evidence="2" type="ORF">SAMN02745691_00365</name>
</gene>
<dbReference type="AlphaFoldDB" id="A0A1M6BH01"/>
<organism evidence="2 3">
    <name type="scientific">Parasporobacterium paucivorans DSM 15970</name>
    <dbReference type="NCBI Taxonomy" id="1122934"/>
    <lineage>
        <taxon>Bacteria</taxon>
        <taxon>Bacillati</taxon>
        <taxon>Bacillota</taxon>
        <taxon>Clostridia</taxon>
        <taxon>Lachnospirales</taxon>
        <taxon>Lachnospiraceae</taxon>
        <taxon>Parasporobacterium</taxon>
    </lineage>
</organism>
<accession>A0A1M6BH01</accession>